<proteinExistence type="predicted"/>
<gene>
    <name evidence="1" type="ORF">PsorP6_011405</name>
</gene>
<dbReference type="Proteomes" id="UP001163321">
    <property type="component" value="Chromosome 12"/>
</dbReference>
<protein>
    <submittedName>
        <fullName evidence="1">Uncharacterized protein</fullName>
    </submittedName>
</protein>
<dbReference type="EMBL" id="CM047591">
    <property type="protein sequence ID" value="KAI9918377.1"/>
    <property type="molecule type" value="Genomic_DNA"/>
</dbReference>
<keyword evidence="2" id="KW-1185">Reference proteome</keyword>
<evidence type="ECO:0000313" key="1">
    <source>
        <dbReference type="EMBL" id="KAI9918377.1"/>
    </source>
</evidence>
<sequence>MHNQHADVCIAQSDTRDGRGVRLGFWYPPKVEVVVVLARRVLLDLARAHESTIRIRLDNPCQPGLHVHNRLCRGVPWILIQAVERLGGLLGRHFRLFRDSKATDRLIPHLGIRFDVHDVGVVEQPKHVCIHNVKERRVRITLRIIRVTTEPVNRVGASIVSGSGEDRTHARAIVDQRDERFNIHGLERYIVEGDWAIGLGLENRCGGPSMTDPNPREDTVARRIIPRRAAQTPVVQTCAIVIGRTHGALALGFDPVLLGHIVHKRLDVEPKRRGVLLGRTGLPFVPFHVNAILVHGPVRATPRRGDEHTDGRQVVQLHDHLGLKKSLELGNVLIAIGFESTLRVEGQRDVWLFPPRGTLCTRLGTRCWPQSGRVQLIVEIQTVTNEKWRAHHLKHWLRGCHGHVGQESGKFHGNGRDRLKVGQRRVLFLSDDTVLVGDLATISRKPGRNFVRGPRDGHGVITERRRTRVLEHERKRGRDKIDTWREEDHVFFSTSRMRARIVLMNHRVDQDVDRFACGVLHYELSSNWMTDESCANSMNYSNAFHITVSVAVELKLNDGNL</sequence>
<reference evidence="1 2" key="1">
    <citation type="journal article" date="2022" name="bioRxiv">
        <title>The genome of the oomycete Peronosclerospora sorghi, a cosmopolitan pathogen of maize and sorghum, is inflated with dispersed pseudogenes.</title>
        <authorList>
            <person name="Fletcher K."/>
            <person name="Martin F."/>
            <person name="Isakeit T."/>
            <person name="Cavanaugh K."/>
            <person name="Magill C."/>
            <person name="Michelmore R."/>
        </authorList>
    </citation>
    <scope>NUCLEOTIDE SEQUENCE [LARGE SCALE GENOMIC DNA]</scope>
    <source>
        <strain evidence="1">P6</strain>
    </source>
</reference>
<comment type="caution">
    <text evidence="1">The sequence shown here is derived from an EMBL/GenBank/DDBJ whole genome shotgun (WGS) entry which is preliminary data.</text>
</comment>
<organism evidence="1 2">
    <name type="scientific">Peronosclerospora sorghi</name>
    <dbReference type="NCBI Taxonomy" id="230839"/>
    <lineage>
        <taxon>Eukaryota</taxon>
        <taxon>Sar</taxon>
        <taxon>Stramenopiles</taxon>
        <taxon>Oomycota</taxon>
        <taxon>Peronosporomycetes</taxon>
        <taxon>Peronosporales</taxon>
        <taxon>Peronosporaceae</taxon>
        <taxon>Peronosclerospora</taxon>
    </lineage>
</organism>
<evidence type="ECO:0000313" key="2">
    <source>
        <dbReference type="Proteomes" id="UP001163321"/>
    </source>
</evidence>
<name>A0ACC0WIG0_9STRA</name>
<accession>A0ACC0WIG0</accession>